<name>A0A2A2ETH5_9GAMM</name>
<gene>
    <name evidence="2" type="ORF">CK501_15890</name>
</gene>
<dbReference type="SUPFAM" id="SSF48452">
    <property type="entry name" value="TPR-like"/>
    <property type="match status" value="1"/>
</dbReference>
<keyword evidence="3" id="KW-1185">Reference proteome</keyword>
<sequence>MSRGRVSFMWVAVLVVPLMLGCSSSAAESPEELVEKARATGARASGNADFTEALKLTEQALEEDEAFVPAHNARINILLEMGRLDDVAAQAQRLYEVQPTPDNHLYWCMAKEAASDDDSGQKACYSDVVDSVEQSSETPATNANYVMALKLLESPKFDEVVERYIVEQESDAAREMARFQFIERDRETVINNLFRVSSSGS</sequence>
<evidence type="ECO:0000313" key="2">
    <source>
        <dbReference type="EMBL" id="PAU76416.1"/>
    </source>
</evidence>
<dbReference type="AlphaFoldDB" id="A0A2A2ETH5"/>
<dbReference type="Proteomes" id="UP000218896">
    <property type="component" value="Unassembled WGS sequence"/>
</dbReference>
<proteinExistence type="predicted"/>
<evidence type="ECO:0000313" key="3">
    <source>
        <dbReference type="Proteomes" id="UP000218896"/>
    </source>
</evidence>
<dbReference type="Gene3D" id="1.25.40.10">
    <property type="entry name" value="Tetratricopeptide repeat domain"/>
    <property type="match status" value="1"/>
</dbReference>
<dbReference type="PROSITE" id="PS51257">
    <property type="entry name" value="PROKAR_LIPOPROTEIN"/>
    <property type="match status" value="1"/>
</dbReference>
<dbReference type="OrthoDB" id="9814042at2"/>
<organism evidence="2 3">
    <name type="scientific">Halovibrio salipaludis</name>
    <dbReference type="NCBI Taxonomy" id="2032626"/>
    <lineage>
        <taxon>Bacteria</taxon>
        <taxon>Pseudomonadati</taxon>
        <taxon>Pseudomonadota</taxon>
        <taxon>Gammaproteobacteria</taxon>
        <taxon>Oceanospirillales</taxon>
        <taxon>Halomonadaceae</taxon>
        <taxon>Halovibrio</taxon>
    </lineage>
</organism>
<protein>
    <recommendedName>
        <fullName evidence="4">Tetratricopeptide repeat protein</fullName>
    </recommendedName>
</protein>
<keyword evidence="1" id="KW-0732">Signal</keyword>
<accession>A0A2A2ETH5</accession>
<feature type="chain" id="PRO_5013194849" description="Tetratricopeptide repeat protein" evidence="1">
    <location>
        <begin position="28"/>
        <end position="201"/>
    </location>
</feature>
<reference evidence="2 3" key="1">
    <citation type="submission" date="2017-08" db="EMBL/GenBank/DDBJ databases">
        <title>Halovibrio sewagensis sp. nov., isolated from wastewater of high salinity.</title>
        <authorList>
            <person name="Dong X."/>
            <person name="Zhang G."/>
        </authorList>
    </citation>
    <scope>NUCLEOTIDE SEQUENCE [LARGE SCALE GENOMIC DNA]</scope>
    <source>
        <strain evidence="2 3">YL5-2</strain>
    </source>
</reference>
<feature type="signal peptide" evidence="1">
    <location>
        <begin position="1"/>
        <end position="27"/>
    </location>
</feature>
<dbReference type="EMBL" id="NSKD01000012">
    <property type="protein sequence ID" value="PAU76416.1"/>
    <property type="molecule type" value="Genomic_DNA"/>
</dbReference>
<comment type="caution">
    <text evidence="2">The sequence shown here is derived from an EMBL/GenBank/DDBJ whole genome shotgun (WGS) entry which is preliminary data.</text>
</comment>
<dbReference type="RefSeq" id="WP_095618726.1">
    <property type="nucleotide sequence ID" value="NZ_NSKD01000012.1"/>
</dbReference>
<dbReference type="InterPro" id="IPR011990">
    <property type="entry name" value="TPR-like_helical_dom_sf"/>
</dbReference>
<evidence type="ECO:0008006" key="4">
    <source>
        <dbReference type="Google" id="ProtNLM"/>
    </source>
</evidence>
<evidence type="ECO:0000256" key="1">
    <source>
        <dbReference type="SAM" id="SignalP"/>
    </source>
</evidence>